<dbReference type="PANTHER" id="PTHR47053">
    <property type="entry name" value="MUREIN DD-ENDOPEPTIDASE MEPH-RELATED"/>
    <property type="match status" value="1"/>
</dbReference>
<feature type="chain" id="PRO_5025064609" evidence="6">
    <location>
        <begin position="23"/>
        <end position="221"/>
    </location>
</feature>
<keyword evidence="9" id="KW-1185">Reference proteome</keyword>
<accession>A0A656HKS8</accession>
<evidence type="ECO:0000313" key="8">
    <source>
        <dbReference type="EMBL" id="EIJ35625.1"/>
    </source>
</evidence>
<comment type="similarity">
    <text evidence="1">Belongs to the peptidase C40 family.</text>
</comment>
<dbReference type="PROSITE" id="PS51257">
    <property type="entry name" value="PROKAR_LIPOPROTEIN"/>
    <property type="match status" value="1"/>
</dbReference>
<keyword evidence="4" id="KW-0788">Thiol protease</keyword>
<evidence type="ECO:0000256" key="2">
    <source>
        <dbReference type="ARBA" id="ARBA00022670"/>
    </source>
</evidence>
<dbReference type="RefSeq" id="WP_002709525.1">
    <property type="nucleotide sequence ID" value="NZ_JH651384.1"/>
</dbReference>
<feature type="region of interest" description="Disordered" evidence="5">
    <location>
        <begin position="33"/>
        <end position="66"/>
    </location>
</feature>
<evidence type="ECO:0000259" key="7">
    <source>
        <dbReference type="PROSITE" id="PS51935"/>
    </source>
</evidence>
<dbReference type="Gene3D" id="3.90.1720.10">
    <property type="entry name" value="endopeptidase domain like (from Nostoc punctiforme)"/>
    <property type="match status" value="1"/>
</dbReference>
<dbReference type="InterPro" id="IPR000064">
    <property type="entry name" value="NLP_P60_dom"/>
</dbReference>
<dbReference type="PANTHER" id="PTHR47053:SF1">
    <property type="entry name" value="MUREIN DD-ENDOPEPTIDASE MEPH-RELATED"/>
    <property type="match status" value="1"/>
</dbReference>
<dbReference type="SUPFAM" id="SSF54001">
    <property type="entry name" value="Cysteine proteinases"/>
    <property type="match status" value="1"/>
</dbReference>
<sequence precursor="true">MLHNKIQALKYSVMGSAMLAMAGCSITPKQLLPFQQTTEPEKNRNARLETEKAASQAHKTKLEKPPITTAAVTKGPAKAEAATPAPSTLDKVAFCALKQRGKGYCWGGNSPRKGFDCSGLTQYSFKQGASMEIPRTAAAQYAAATKIPQEKANRGDLVFFRTRGNKVSHVGIYLGEDRFVHAPRTGKAITTTKLEGYWKRRLVGFGRIPGACQPMLPKSVV</sequence>
<dbReference type="AlphaFoldDB" id="A0A656HKS8"/>
<evidence type="ECO:0000256" key="3">
    <source>
        <dbReference type="ARBA" id="ARBA00022801"/>
    </source>
</evidence>
<protein>
    <submittedName>
        <fullName evidence="8">NLP/P60 protein</fullName>
    </submittedName>
</protein>
<dbReference type="InterPro" id="IPR038765">
    <property type="entry name" value="Papain-like_cys_pep_sf"/>
</dbReference>
<evidence type="ECO:0000256" key="5">
    <source>
        <dbReference type="SAM" id="MobiDB-lite"/>
    </source>
</evidence>
<organism evidence="8 9">
    <name type="scientific">Thiothrix nivea (strain ATCC 35100 / DSM 5205 / JP2)</name>
    <dbReference type="NCBI Taxonomy" id="870187"/>
    <lineage>
        <taxon>Bacteria</taxon>
        <taxon>Pseudomonadati</taxon>
        <taxon>Pseudomonadota</taxon>
        <taxon>Gammaproteobacteria</taxon>
        <taxon>Thiotrichales</taxon>
        <taxon>Thiotrichaceae</taxon>
        <taxon>Thiothrix</taxon>
    </lineage>
</organism>
<dbReference type="InterPro" id="IPR051202">
    <property type="entry name" value="Peptidase_C40"/>
</dbReference>
<reference evidence="9" key="1">
    <citation type="journal article" date="2011" name="Stand. Genomic Sci.">
        <title>Genome sequence of the filamentous, gliding Thiothrix nivea neotype strain (JP2(T)).</title>
        <authorList>
            <person name="Lapidus A."/>
            <person name="Nolan M."/>
            <person name="Lucas S."/>
            <person name="Glavina Del Rio T."/>
            <person name="Tice H."/>
            <person name="Cheng J.F."/>
            <person name="Tapia R."/>
            <person name="Han C."/>
            <person name="Goodwin L."/>
            <person name="Pitluck S."/>
            <person name="Liolios K."/>
            <person name="Pagani I."/>
            <person name="Ivanova N."/>
            <person name="Huntemann M."/>
            <person name="Mavromatis K."/>
            <person name="Mikhailova N."/>
            <person name="Pati A."/>
            <person name="Chen A."/>
            <person name="Palaniappan K."/>
            <person name="Land M."/>
            <person name="Brambilla E.M."/>
            <person name="Rohde M."/>
            <person name="Abt B."/>
            <person name="Verbarg S."/>
            <person name="Goker M."/>
            <person name="Bristow J."/>
            <person name="Eisen J.A."/>
            <person name="Markowitz V."/>
            <person name="Hugenholtz P."/>
            <person name="Kyrpides N.C."/>
            <person name="Klenk H.P."/>
            <person name="Woyke T."/>
        </authorList>
    </citation>
    <scope>NUCLEOTIDE SEQUENCE [LARGE SCALE GENOMIC DNA]</scope>
    <source>
        <strain evidence="9">ATCC 35100 / DSM 5205 / JP2</strain>
    </source>
</reference>
<keyword evidence="2" id="KW-0645">Protease</keyword>
<gene>
    <name evidence="8" type="ORF">Thini_3102</name>
</gene>
<evidence type="ECO:0000313" key="9">
    <source>
        <dbReference type="Proteomes" id="UP000005317"/>
    </source>
</evidence>
<dbReference type="PROSITE" id="PS51935">
    <property type="entry name" value="NLPC_P60"/>
    <property type="match status" value="1"/>
</dbReference>
<feature type="signal peptide" evidence="6">
    <location>
        <begin position="1"/>
        <end position="22"/>
    </location>
</feature>
<keyword evidence="6" id="KW-0732">Signal</keyword>
<feature type="domain" description="NlpC/P60" evidence="7">
    <location>
        <begin position="86"/>
        <end position="209"/>
    </location>
</feature>
<dbReference type="Pfam" id="PF00877">
    <property type="entry name" value="NLPC_P60"/>
    <property type="match status" value="1"/>
</dbReference>
<dbReference type="EMBL" id="JH651384">
    <property type="protein sequence ID" value="EIJ35625.1"/>
    <property type="molecule type" value="Genomic_DNA"/>
</dbReference>
<dbReference type="Proteomes" id="UP000005317">
    <property type="component" value="Unassembled WGS sequence"/>
</dbReference>
<dbReference type="GO" id="GO:0008234">
    <property type="term" value="F:cysteine-type peptidase activity"/>
    <property type="evidence" value="ECO:0007669"/>
    <property type="project" value="UniProtKB-KW"/>
</dbReference>
<evidence type="ECO:0000256" key="1">
    <source>
        <dbReference type="ARBA" id="ARBA00007074"/>
    </source>
</evidence>
<feature type="compositionally biased region" description="Basic and acidic residues" evidence="5">
    <location>
        <begin position="39"/>
        <end position="52"/>
    </location>
</feature>
<proteinExistence type="inferred from homology"/>
<dbReference type="GO" id="GO:0006508">
    <property type="term" value="P:proteolysis"/>
    <property type="evidence" value="ECO:0007669"/>
    <property type="project" value="UniProtKB-KW"/>
</dbReference>
<evidence type="ECO:0000256" key="6">
    <source>
        <dbReference type="SAM" id="SignalP"/>
    </source>
</evidence>
<evidence type="ECO:0000256" key="4">
    <source>
        <dbReference type="ARBA" id="ARBA00022807"/>
    </source>
</evidence>
<name>A0A656HKS8_THINJ</name>
<keyword evidence="3" id="KW-0378">Hydrolase</keyword>